<feature type="non-terminal residue" evidence="1">
    <location>
        <position position="113"/>
    </location>
</feature>
<comment type="caution">
    <text evidence="1">The sequence shown here is derived from an EMBL/GenBank/DDBJ whole genome shotgun (WGS) entry which is preliminary data.</text>
</comment>
<accession>A0A4Y2HN61</accession>
<evidence type="ECO:0000313" key="2">
    <source>
        <dbReference type="Proteomes" id="UP000499080"/>
    </source>
</evidence>
<dbReference type="Proteomes" id="UP000499080">
    <property type="component" value="Unassembled WGS sequence"/>
</dbReference>
<reference evidence="1 2" key="1">
    <citation type="journal article" date="2019" name="Sci. Rep.">
        <title>Orb-weaving spider Araneus ventricosus genome elucidates the spidroin gene catalogue.</title>
        <authorList>
            <person name="Kono N."/>
            <person name="Nakamura H."/>
            <person name="Ohtoshi R."/>
            <person name="Moran D.A.P."/>
            <person name="Shinohara A."/>
            <person name="Yoshida Y."/>
            <person name="Fujiwara M."/>
            <person name="Mori M."/>
            <person name="Tomita M."/>
            <person name="Arakawa K."/>
        </authorList>
    </citation>
    <scope>NUCLEOTIDE SEQUENCE [LARGE SCALE GENOMIC DNA]</scope>
</reference>
<gene>
    <name evidence="1" type="ORF">AVEN_267272_1</name>
</gene>
<dbReference type="AlphaFoldDB" id="A0A4Y2HN61"/>
<protein>
    <submittedName>
        <fullName evidence="1">Uncharacterized protein</fullName>
    </submittedName>
</protein>
<name>A0A4Y2HN61_ARAVE</name>
<proteinExistence type="predicted"/>
<evidence type="ECO:0000313" key="1">
    <source>
        <dbReference type="EMBL" id="GBM66670.1"/>
    </source>
</evidence>
<keyword evidence="2" id="KW-1185">Reference proteome</keyword>
<sequence length="113" mass="12757">MSPIVNSQFVKKRFSVIRAQMSPTVNQMRAKSPREWLRGCLSVRKFLLCLAEEGAQTGRNLGISRGDLLVRPGDDVENDRELQDALPSGRLWNDLRGHLPGGTYRIPLLLRQS</sequence>
<dbReference type="EMBL" id="BGPR01103519">
    <property type="protein sequence ID" value="GBM66670.1"/>
    <property type="molecule type" value="Genomic_DNA"/>
</dbReference>
<organism evidence="1 2">
    <name type="scientific">Araneus ventricosus</name>
    <name type="common">Orbweaver spider</name>
    <name type="synonym">Epeira ventricosa</name>
    <dbReference type="NCBI Taxonomy" id="182803"/>
    <lineage>
        <taxon>Eukaryota</taxon>
        <taxon>Metazoa</taxon>
        <taxon>Ecdysozoa</taxon>
        <taxon>Arthropoda</taxon>
        <taxon>Chelicerata</taxon>
        <taxon>Arachnida</taxon>
        <taxon>Araneae</taxon>
        <taxon>Araneomorphae</taxon>
        <taxon>Entelegynae</taxon>
        <taxon>Araneoidea</taxon>
        <taxon>Araneidae</taxon>
        <taxon>Araneus</taxon>
    </lineage>
</organism>